<dbReference type="GO" id="GO:0022857">
    <property type="term" value="F:transmembrane transporter activity"/>
    <property type="evidence" value="ECO:0007669"/>
    <property type="project" value="TreeGrafter"/>
</dbReference>
<dbReference type="InterPro" id="IPR050250">
    <property type="entry name" value="Macrolide_Exporter_MacB"/>
</dbReference>
<keyword evidence="5 6" id="KW-0472">Membrane</keyword>
<feature type="transmembrane region" description="Helical" evidence="6">
    <location>
        <begin position="299"/>
        <end position="325"/>
    </location>
</feature>
<evidence type="ECO:0000256" key="6">
    <source>
        <dbReference type="SAM" id="Phobius"/>
    </source>
</evidence>
<dbReference type="AlphaFoldDB" id="A0A9D6LBT1"/>
<protein>
    <submittedName>
        <fullName evidence="9">ABC transporter permease</fullName>
    </submittedName>
</protein>
<dbReference type="InterPro" id="IPR025857">
    <property type="entry name" value="MacB_PCD"/>
</dbReference>
<evidence type="ECO:0000256" key="4">
    <source>
        <dbReference type="ARBA" id="ARBA00022989"/>
    </source>
</evidence>
<comment type="caution">
    <text evidence="9">The sequence shown here is derived from an EMBL/GenBank/DDBJ whole genome shotgun (WGS) entry which is preliminary data.</text>
</comment>
<gene>
    <name evidence="9" type="ORF">HY076_09515</name>
</gene>
<sequence>MAIPLTYNVRNVLQRPVSTLTTAIGIGLTVAILIGALALAAGFRASLVSTGSPNNAMVLRKGADSEISSGISRAAAEILRSHPSVALGADGRPLASAEVVLVANKPRLGQTGSSNLTVRGVDPTAIPVRGKVSIIEGAMFTPGTDEVIVGRRVAARFANCAIGDRIRLQQRDFKVVGHFASGGSAFESEIWGDAAVLGPALDREGFQTVVYRMKDPSRFEAIKRELEADPRLQVQVQREQAFYAEQSRAFTGLITGIGAFITGIMAVGAVFGAMNTMFATVGTRRREIATLHVLGYSPWSIMTSFVIESVFLAMIGGAIGCLLALPINGITTSTTNFQSFSEMAFAFSVTPAVLLAGFLFSVVLGLVGGFLPALRAARQPISASLRAA</sequence>
<feature type="domain" description="ABC3 transporter permease C-terminal" evidence="7">
    <location>
        <begin position="260"/>
        <end position="380"/>
    </location>
</feature>
<keyword evidence="3 6" id="KW-0812">Transmembrane</keyword>
<feature type="transmembrane region" description="Helical" evidence="6">
    <location>
        <begin position="253"/>
        <end position="278"/>
    </location>
</feature>
<dbReference type="Proteomes" id="UP000807850">
    <property type="component" value="Unassembled WGS sequence"/>
</dbReference>
<evidence type="ECO:0000256" key="1">
    <source>
        <dbReference type="ARBA" id="ARBA00004651"/>
    </source>
</evidence>
<evidence type="ECO:0000259" key="8">
    <source>
        <dbReference type="Pfam" id="PF12704"/>
    </source>
</evidence>
<dbReference type="PANTHER" id="PTHR30572">
    <property type="entry name" value="MEMBRANE COMPONENT OF TRANSPORTER-RELATED"/>
    <property type="match status" value="1"/>
</dbReference>
<evidence type="ECO:0000313" key="10">
    <source>
        <dbReference type="Proteomes" id="UP000807850"/>
    </source>
</evidence>
<evidence type="ECO:0000256" key="2">
    <source>
        <dbReference type="ARBA" id="ARBA00022475"/>
    </source>
</evidence>
<dbReference type="PANTHER" id="PTHR30572:SF15">
    <property type="entry name" value="ABC TRANSPORTER PERMEASE"/>
    <property type="match status" value="1"/>
</dbReference>
<evidence type="ECO:0000259" key="7">
    <source>
        <dbReference type="Pfam" id="PF02687"/>
    </source>
</evidence>
<evidence type="ECO:0000313" key="9">
    <source>
        <dbReference type="EMBL" id="MBI3540497.1"/>
    </source>
</evidence>
<dbReference type="GO" id="GO:0005886">
    <property type="term" value="C:plasma membrane"/>
    <property type="evidence" value="ECO:0007669"/>
    <property type="project" value="UniProtKB-SubCell"/>
</dbReference>
<proteinExistence type="predicted"/>
<organism evidence="9 10">
    <name type="scientific">Eiseniibacteriota bacterium</name>
    <dbReference type="NCBI Taxonomy" id="2212470"/>
    <lineage>
        <taxon>Bacteria</taxon>
        <taxon>Candidatus Eiseniibacteriota</taxon>
    </lineage>
</organism>
<comment type="subcellular location">
    <subcellularLocation>
        <location evidence="1">Cell membrane</location>
        <topology evidence="1">Multi-pass membrane protein</topology>
    </subcellularLocation>
</comment>
<evidence type="ECO:0000256" key="5">
    <source>
        <dbReference type="ARBA" id="ARBA00023136"/>
    </source>
</evidence>
<dbReference type="EMBL" id="JACQAY010000319">
    <property type="protein sequence ID" value="MBI3540497.1"/>
    <property type="molecule type" value="Genomic_DNA"/>
</dbReference>
<dbReference type="Pfam" id="PF02687">
    <property type="entry name" value="FtsX"/>
    <property type="match status" value="1"/>
</dbReference>
<dbReference type="Pfam" id="PF12704">
    <property type="entry name" value="MacB_PCD"/>
    <property type="match status" value="1"/>
</dbReference>
<feature type="transmembrane region" description="Helical" evidence="6">
    <location>
        <begin position="345"/>
        <end position="371"/>
    </location>
</feature>
<name>A0A9D6LBT1_UNCEI</name>
<reference evidence="9" key="1">
    <citation type="submission" date="2020-07" db="EMBL/GenBank/DDBJ databases">
        <title>Huge and variable diversity of episymbiotic CPR bacteria and DPANN archaea in groundwater ecosystems.</title>
        <authorList>
            <person name="He C.Y."/>
            <person name="Keren R."/>
            <person name="Whittaker M."/>
            <person name="Farag I.F."/>
            <person name="Doudna J."/>
            <person name="Cate J.H.D."/>
            <person name="Banfield J.F."/>
        </authorList>
    </citation>
    <scope>NUCLEOTIDE SEQUENCE</scope>
    <source>
        <strain evidence="9">NC_groundwater_928_Pr1_S-0.2um_72_17</strain>
    </source>
</reference>
<dbReference type="InterPro" id="IPR003838">
    <property type="entry name" value="ABC3_permease_C"/>
</dbReference>
<accession>A0A9D6LBT1</accession>
<keyword evidence="4 6" id="KW-1133">Transmembrane helix</keyword>
<feature type="domain" description="MacB-like periplasmic core" evidence="8">
    <location>
        <begin position="19"/>
        <end position="228"/>
    </location>
</feature>
<evidence type="ECO:0000256" key="3">
    <source>
        <dbReference type="ARBA" id="ARBA00022692"/>
    </source>
</evidence>
<keyword evidence="2" id="KW-1003">Cell membrane</keyword>
<feature type="transmembrane region" description="Helical" evidence="6">
    <location>
        <begin position="20"/>
        <end position="43"/>
    </location>
</feature>